<dbReference type="Proteomes" id="UP000323597">
    <property type="component" value="Chromosome D03"/>
</dbReference>
<keyword evidence="2" id="KW-1185">Reference proteome</keyword>
<evidence type="ECO:0000313" key="2">
    <source>
        <dbReference type="Proteomes" id="UP000323597"/>
    </source>
</evidence>
<gene>
    <name evidence="1" type="ORF">E1A91_D03G121300v1</name>
</gene>
<dbReference type="AlphaFoldDB" id="A0A5D2VLQ1"/>
<protein>
    <submittedName>
        <fullName evidence="1">Uncharacterized protein</fullName>
    </submittedName>
</protein>
<dbReference type="EMBL" id="CM017651">
    <property type="protein sequence ID" value="TYI90423.1"/>
    <property type="molecule type" value="Genomic_DNA"/>
</dbReference>
<proteinExistence type="predicted"/>
<reference evidence="1 2" key="1">
    <citation type="submission" date="2019-07" db="EMBL/GenBank/DDBJ databases">
        <title>WGS assembly of Gossypium mustelinum.</title>
        <authorList>
            <person name="Chen Z.J."/>
            <person name="Sreedasyam A."/>
            <person name="Ando A."/>
            <person name="Song Q."/>
            <person name="De L."/>
            <person name="Hulse-Kemp A."/>
            <person name="Ding M."/>
            <person name="Ye W."/>
            <person name="Kirkbride R."/>
            <person name="Jenkins J."/>
            <person name="Plott C."/>
            <person name="Lovell J."/>
            <person name="Lin Y.-M."/>
            <person name="Vaughn R."/>
            <person name="Liu B."/>
            <person name="Li W."/>
            <person name="Simpson S."/>
            <person name="Scheffler B."/>
            <person name="Saski C."/>
            <person name="Grover C."/>
            <person name="Hu G."/>
            <person name="Conover J."/>
            <person name="Carlson J."/>
            <person name="Shu S."/>
            <person name="Boston L."/>
            <person name="Williams M."/>
            <person name="Peterson D."/>
            <person name="Mcgee K."/>
            <person name="Jones D."/>
            <person name="Wendel J."/>
            <person name="Stelly D."/>
            <person name="Grimwood J."/>
            <person name="Schmutz J."/>
        </authorList>
    </citation>
    <scope>NUCLEOTIDE SEQUENCE [LARGE SCALE GENOMIC DNA]</scope>
    <source>
        <strain evidence="1">1408120.09</strain>
    </source>
</reference>
<organism evidence="1 2">
    <name type="scientific">Gossypium mustelinum</name>
    <name type="common">Cotton</name>
    <name type="synonym">Gossypium caicoense</name>
    <dbReference type="NCBI Taxonomy" id="34275"/>
    <lineage>
        <taxon>Eukaryota</taxon>
        <taxon>Viridiplantae</taxon>
        <taxon>Streptophyta</taxon>
        <taxon>Embryophyta</taxon>
        <taxon>Tracheophyta</taxon>
        <taxon>Spermatophyta</taxon>
        <taxon>Magnoliopsida</taxon>
        <taxon>eudicotyledons</taxon>
        <taxon>Gunneridae</taxon>
        <taxon>Pentapetalae</taxon>
        <taxon>rosids</taxon>
        <taxon>malvids</taxon>
        <taxon>Malvales</taxon>
        <taxon>Malvaceae</taxon>
        <taxon>Malvoideae</taxon>
        <taxon>Gossypium</taxon>
    </lineage>
</organism>
<name>A0A5D2VLQ1_GOSMU</name>
<accession>A0A5D2VLQ1</accession>
<evidence type="ECO:0000313" key="1">
    <source>
        <dbReference type="EMBL" id="TYI90423.1"/>
    </source>
</evidence>
<sequence>MADSMFKKSILPFPLSHLQNVFPQPDSHSLASFNSDIALLPFITVSFRTGRTNQF</sequence>